<dbReference type="Proteomes" id="UP000663860">
    <property type="component" value="Unassembled WGS sequence"/>
</dbReference>
<protein>
    <recommendedName>
        <fullName evidence="9">G-protein coupled receptors family 1 profile domain-containing protein</fullName>
    </recommendedName>
</protein>
<dbReference type="SUPFAM" id="SSF81321">
    <property type="entry name" value="Family A G protein-coupled receptor-like"/>
    <property type="match status" value="1"/>
</dbReference>
<feature type="transmembrane region" description="Helical" evidence="8">
    <location>
        <begin position="132"/>
        <end position="155"/>
    </location>
</feature>
<evidence type="ECO:0000256" key="7">
    <source>
        <dbReference type="ARBA" id="ARBA00023224"/>
    </source>
</evidence>
<dbReference type="GO" id="GO:0004930">
    <property type="term" value="F:G protein-coupled receptor activity"/>
    <property type="evidence" value="ECO:0007669"/>
    <property type="project" value="UniProtKB-KW"/>
</dbReference>
<proteinExistence type="predicted"/>
<dbReference type="PANTHER" id="PTHR24243:SF233">
    <property type="entry name" value="THYROTROPIN-RELEASING HORMONE RECEPTOR"/>
    <property type="match status" value="1"/>
</dbReference>
<evidence type="ECO:0000313" key="11">
    <source>
        <dbReference type="EMBL" id="CAF4174359.1"/>
    </source>
</evidence>
<evidence type="ECO:0000313" key="12">
    <source>
        <dbReference type="Proteomes" id="UP000663868"/>
    </source>
</evidence>
<keyword evidence="6" id="KW-0675">Receptor</keyword>
<dbReference type="EMBL" id="CAJOBB010006950">
    <property type="protein sequence ID" value="CAF4174359.1"/>
    <property type="molecule type" value="Genomic_DNA"/>
</dbReference>
<feature type="transmembrane region" description="Helical" evidence="8">
    <location>
        <begin position="13"/>
        <end position="37"/>
    </location>
</feature>
<sequence>MLMEETFNFLTRLLNYIFAIPMLILGITGSILIVIVITQKRTFRQNTNLTYLLAGAIMTGIHLPTIYIQMILVYGFNVSLMNTNEAACREHTYLRYVTTVAAISFPCWAAFDQYVGTSRSAIIRKRWGSLRVVRIVIVCTVIFWFLFYIPVIFFTGITNGVCNFKPSLYTTLNTYIFTPLVYGLGPVGVITYCILGTVKNLHLNNIQRSHEKLAKQVRAMLIPQLIILAISGIPFGFQNIYLDITSHIEKDAKRIAIENFLGQVVLIFYHFNYVFTFYIYVYKSSEFRKVLRKQVPRCIRACPIYPTDVIINNSIKPLEINQTNFTQTV</sequence>
<keyword evidence="5 8" id="KW-0472">Membrane</keyword>
<feature type="transmembrane region" description="Helical" evidence="8">
    <location>
        <begin position="260"/>
        <end position="282"/>
    </location>
</feature>
<evidence type="ECO:0000256" key="2">
    <source>
        <dbReference type="ARBA" id="ARBA00022692"/>
    </source>
</evidence>
<reference evidence="11" key="1">
    <citation type="submission" date="2021-02" db="EMBL/GenBank/DDBJ databases">
        <authorList>
            <person name="Nowell W R."/>
        </authorList>
    </citation>
    <scope>NUCLEOTIDE SEQUENCE</scope>
</reference>
<accession>A0A819ZW92</accession>
<dbReference type="AlphaFoldDB" id="A0A819ZW92"/>
<feature type="domain" description="G-protein coupled receptors family 1 profile" evidence="9">
    <location>
        <begin position="29"/>
        <end position="280"/>
    </location>
</feature>
<evidence type="ECO:0000256" key="8">
    <source>
        <dbReference type="SAM" id="Phobius"/>
    </source>
</evidence>
<dbReference type="PROSITE" id="PS50262">
    <property type="entry name" value="G_PROTEIN_RECEP_F1_2"/>
    <property type="match status" value="1"/>
</dbReference>
<evidence type="ECO:0000256" key="3">
    <source>
        <dbReference type="ARBA" id="ARBA00022989"/>
    </source>
</evidence>
<dbReference type="InterPro" id="IPR017452">
    <property type="entry name" value="GPCR_Rhodpsn_7TM"/>
</dbReference>
<keyword evidence="7" id="KW-0807">Transducer</keyword>
<evidence type="ECO:0000256" key="4">
    <source>
        <dbReference type="ARBA" id="ARBA00023040"/>
    </source>
</evidence>
<dbReference type="EMBL" id="CAJNOE010000048">
    <property type="protein sequence ID" value="CAF0810624.1"/>
    <property type="molecule type" value="Genomic_DNA"/>
</dbReference>
<evidence type="ECO:0000256" key="5">
    <source>
        <dbReference type="ARBA" id="ARBA00023136"/>
    </source>
</evidence>
<evidence type="ECO:0000256" key="6">
    <source>
        <dbReference type="ARBA" id="ARBA00023170"/>
    </source>
</evidence>
<dbReference type="InterPro" id="IPR000276">
    <property type="entry name" value="GPCR_Rhodpsn"/>
</dbReference>
<name>A0A819ZW92_9BILA</name>
<gene>
    <name evidence="10" type="ORF">IZO911_LOCUS7441</name>
    <name evidence="11" type="ORF">KXQ929_LOCUS38579</name>
</gene>
<feature type="transmembrane region" description="Helical" evidence="8">
    <location>
        <begin position="49"/>
        <end position="73"/>
    </location>
</feature>
<dbReference type="Gene3D" id="1.20.1070.10">
    <property type="entry name" value="Rhodopsin 7-helix transmembrane proteins"/>
    <property type="match status" value="1"/>
</dbReference>
<dbReference type="SMART" id="SM01381">
    <property type="entry name" value="7TM_GPCR_Srsx"/>
    <property type="match status" value="1"/>
</dbReference>
<dbReference type="PANTHER" id="PTHR24243">
    <property type="entry name" value="G-PROTEIN COUPLED RECEPTOR"/>
    <property type="match status" value="1"/>
</dbReference>
<comment type="subcellular location">
    <subcellularLocation>
        <location evidence="1">Membrane</location>
        <topology evidence="1">Multi-pass membrane protein</topology>
    </subcellularLocation>
</comment>
<organism evidence="11 12">
    <name type="scientific">Adineta steineri</name>
    <dbReference type="NCBI Taxonomy" id="433720"/>
    <lineage>
        <taxon>Eukaryota</taxon>
        <taxon>Metazoa</taxon>
        <taxon>Spiralia</taxon>
        <taxon>Gnathifera</taxon>
        <taxon>Rotifera</taxon>
        <taxon>Eurotatoria</taxon>
        <taxon>Bdelloidea</taxon>
        <taxon>Adinetida</taxon>
        <taxon>Adinetidae</taxon>
        <taxon>Adineta</taxon>
    </lineage>
</organism>
<evidence type="ECO:0000259" key="9">
    <source>
        <dbReference type="PROSITE" id="PS50262"/>
    </source>
</evidence>
<feature type="transmembrane region" description="Helical" evidence="8">
    <location>
        <begin position="93"/>
        <end position="111"/>
    </location>
</feature>
<evidence type="ECO:0000256" key="1">
    <source>
        <dbReference type="ARBA" id="ARBA00004141"/>
    </source>
</evidence>
<keyword evidence="4" id="KW-0297">G-protein coupled receptor</keyword>
<comment type="caution">
    <text evidence="11">The sequence shown here is derived from an EMBL/GenBank/DDBJ whole genome shotgun (WGS) entry which is preliminary data.</text>
</comment>
<keyword evidence="3 8" id="KW-1133">Transmembrane helix</keyword>
<keyword evidence="2 8" id="KW-0812">Transmembrane</keyword>
<dbReference type="GO" id="GO:0005886">
    <property type="term" value="C:plasma membrane"/>
    <property type="evidence" value="ECO:0007669"/>
    <property type="project" value="TreeGrafter"/>
</dbReference>
<feature type="transmembrane region" description="Helical" evidence="8">
    <location>
        <begin position="175"/>
        <end position="198"/>
    </location>
</feature>
<dbReference type="Proteomes" id="UP000663868">
    <property type="component" value="Unassembled WGS sequence"/>
</dbReference>
<evidence type="ECO:0000313" key="10">
    <source>
        <dbReference type="EMBL" id="CAF0810624.1"/>
    </source>
</evidence>
<feature type="transmembrane region" description="Helical" evidence="8">
    <location>
        <begin position="219"/>
        <end position="240"/>
    </location>
</feature>